<evidence type="ECO:0000256" key="2">
    <source>
        <dbReference type="SAM" id="MobiDB-lite"/>
    </source>
</evidence>
<dbReference type="EMBL" id="JABFAC010000006">
    <property type="protein sequence ID" value="MBA0614819.1"/>
    <property type="molecule type" value="Genomic_DNA"/>
</dbReference>
<reference evidence="4 5" key="1">
    <citation type="journal article" date="2019" name="Genome Biol. Evol.">
        <title>Insights into the evolution of the New World diploid cottons (Gossypium, subgenus Houzingenia) based on genome sequencing.</title>
        <authorList>
            <person name="Grover C.E."/>
            <person name="Arick M.A. 2nd"/>
            <person name="Thrash A."/>
            <person name="Conover J.L."/>
            <person name="Sanders W.S."/>
            <person name="Peterson D.G."/>
            <person name="Frelichowski J.E."/>
            <person name="Scheffler J.A."/>
            <person name="Scheffler B.E."/>
            <person name="Wendel J.F."/>
        </authorList>
    </citation>
    <scope>NUCLEOTIDE SEQUENCE [LARGE SCALE GENOMIC DNA]</scope>
    <source>
        <strain evidence="4">27</strain>
        <tissue evidence="4">Leaf</tissue>
    </source>
</reference>
<feature type="domain" description="SLH" evidence="3">
    <location>
        <begin position="600"/>
        <end position="668"/>
    </location>
</feature>
<accession>A0A7J8RLV4</accession>
<name>A0A7J8RLV4_GOSDV</name>
<keyword evidence="5" id="KW-1185">Reference proteome</keyword>
<feature type="compositionally biased region" description="Basic and acidic residues" evidence="2">
    <location>
        <begin position="175"/>
        <end position="192"/>
    </location>
</feature>
<dbReference type="Proteomes" id="UP000593561">
    <property type="component" value="Unassembled WGS sequence"/>
</dbReference>
<feature type="region of interest" description="Disordered" evidence="2">
    <location>
        <begin position="317"/>
        <end position="342"/>
    </location>
</feature>
<feature type="compositionally biased region" description="Polar residues" evidence="2">
    <location>
        <begin position="325"/>
        <end position="334"/>
    </location>
</feature>
<dbReference type="PROSITE" id="PS51272">
    <property type="entry name" value="SLH"/>
    <property type="match status" value="2"/>
</dbReference>
<evidence type="ECO:0000259" key="3">
    <source>
        <dbReference type="PROSITE" id="PS51272"/>
    </source>
</evidence>
<gene>
    <name evidence="4" type="ORF">Godav_015058</name>
</gene>
<evidence type="ECO:0000313" key="4">
    <source>
        <dbReference type="EMBL" id="MBA0614819.1"/>
    </source>
</evidence>
<feature type="coiled-coil region" evidence="1">
    <location>
        <begin position="709"/>
        <end position="740"/>
    </location>
</feature>
<keyword evidence="1" id="KW-0175">Coiled coil</keyword>
<feature type="coiled-coil region" evidence="1">
    <location>
        <begin position="779"/>
        <end position="838"/>
    </location>
</feature>
<proteinExistence type="predicted"/>
<evidence type="ECO:0000256" key="1">
    <source>
        <dbReference type="SAM" id="Coils"/>
    </source>
</evidence>
<comment type="caution">
    <text evidence="4">The sequence shown here is derived from an EMBL/GenBank/DDBJ whole genome shotgun (WGS) entry which is preliminary data.</text>
</comment>
<evidence type="ECO:0000313" key="5">
    <source>
        <dbReference type="Proteomes" id="UP000593561"/>
    </source>
</evidence>
<protein>
    <recommendedName>
        <fullName evidence="3">SLH domain-containing protein</fullName>
    </recommendedName>
</protein>
<dbReference type="PANTHER" id="PTHR33740">
    <property type="entry name" value="GPI-ANCHORED ADHESIN-LIKE PROTEIN"/>
    <property type="match status" value="1"/>
</dbReference>
<sequence>MASTTVTLSPSSPQLRLALRCRNSVEPRALLVGAWTTNLDSHRRLRLLSLTRSRSKRLERRHNGVFRIVADSTAGAGADAFSGWSDSEHVEDSVDSRRNGWFGGLSKNAWAMTWGGDVLIILKGGIIRAGSVGLVLVAGLSFAAMSIGNQSTARTKQQLEPLTALQEVLLASDNETDKSEENESKKGIHKDLLSPSEFNSTSTDNKLENDNGSYLVDGYTYNGNVAANTAPIQEDLQNVSALDEMPIGTGLTPISPKLPESEVAGGPFFAPSLRESDSNLDIGSPEATSETKDNLFNVKETIDTNLSDPINLDNDIDEGKLGSQGKENCNTSVDSSSSSSLTNEAVTMNFSVSSKFEPILEPHSLPIDNVKTIESFPSEGNLEVNNLNESVPSKITSMSAPAHPKDEQREIDYKEINDSKPVLESPIPRSSFSPAGIPAPSVVSAALQVHPGKVLIPAVVDQVQGQALAALQVLKVIETDAQPSDLCTRREYARWLVSASGVLSRNSVSKVYPAMYIENVTELAFDDITPEDPDFSSIQGLAEAGLISSKLSNKDLLNDDLGPFYFSPESPLSRQDLVSWKMALEKKQLPEADKKILYQISGFIDIDKINPDAWPAVVADMSAGEQGIIALAFGCTRLFQPNKPVTKAQVAVALATGEAFDLVNEELARIEAESMAEKAVSAHNALVAEVEKDVNASFEKELLIEKEKIDAVEKMAEEAMHELERLKAEREAENMALMKDRAAIDSEMEALSRLRCEVEEQLESLMNNKVEISYEKEAINKLRKETEDESQEVVRLQHELEVERKALSMARAWAEDEAKRAREQAKALEEARDRWERQGIKVVVDKDLQEETIAEVTWVNVGKKVEDEVEGTVTRSEALVKKLKALASEVKGKTREFISKIIQKIQYFISMLKEWASIASAKAGVLKDRAASSTRGSVQELQQSTAGFSSALKEGAKRVAGDCREGVEKLTQRFRT</sequence>
<feature type="domain" description="SLH" evidence="3">
    <location>
        <begin position="521"/>
        <end position="595"/>
    </location>
</feature>
<dbReference type="PANTHER" id="PTHR33740:SF3">
    <property type="entry name" value="GPI-ANCHORED ADHESIN-LIKE PROTEIN"/>
    <property type="match status" value="1"/>
</dbReference>
<organism evidence="4 5">
    <name type="scientific">Gossypium davidsonii</name>
    <name type="common">Davidson's cotton</name>
    <name type="synonym">Gossypium klotzschianum subsp. davidsonii</name>
    <dbReference type="NCBI Taxonomy" id="34287"/>
    <lineage>
        <taxon>Eukaryota</taxon>
        <taxon>Viridiplantae</taxon>
        <taxon>Streptophyta</taxon>
        <taxon>Embryophyta</taxon>
        <taxon>Tracheophyta</taxon>
        <taxon>Spermatophyta</taxon>
        <taxon>Magnoliopsida</taxon>
        <taxon>eudicotyledons</taxon>
        <taxon>Gunneridae</taxon>
        <taxon>Pentapetalae</taxon>
        <taxon>rosids</taxon>
        <taxon>malvids</taxon>
        <taxon>Malvales</taxon>
        <taxon>Malvaceae</taxon>
        <taxon>Malvoideae</taxon>
        <taxon>Gossypium</taxon>
    </lineage>
</organism>
<feature type="region of interest" description="Disordered" evidence="2">
    <location>
        <begin position="172"/>
        <end position="209"/>
    </location>
</feature>
<dbReference type="AlphaFoldDB" id="A0A7J8RLV4"/>
<dbReference type="InterPro" id="IPR001119">
    <property type="entry name" value="SLH_dom"/>
</dbReference>